<feature type="region of interest" description="Disordered" evidence="1">
    <location>
        <begin position="1"/>
        <end position="102"/>
    </location>
</feature>
<feature type="compositionally biased region" description="Low complexity" evidence="1">
    <location>
        <begin position="9"/>
        <end position="34"/>
    </location>
</feature>
<organism evidence="2 3">
    <name type="scientific">Rhizoctonia solani</name>
    <dbReference type="NCBI Taxonomy" id="456999"/>
    <lineage>
        <taxon>Eukaryota</taxon>
        <taxon>Fungi</taxon>
        <taxon>Dikarya</taxon>
        <taxon>Basidiomycota</taxon>
        <taxon>Agaricomycotina</taxon>
        <taxon>Agaricomycetes</taxon>
        <taxon>Cantharellales</taxon>
        <taxon>Ceratobasidiaceae</taxon>
        <taxon>Rhizoctonia</taxon>
    </lineage>
</organism>
<gene>
    <name evidence="2" type="ORF">RDB_LOCUS91550</name>
</gene>
<protein>
    <submittedName>
        <fullName evidence="2">Uncharacterized protein</fullName>
    </submittedName>
</protein>
<evidence type="ECO:0000256" key="1">
    <source>
        <dbReference type="SAM" id="MobiDB-lite"/>
    </source>
</evidence>
<comment type="caution">
    <text evidence="2">The sequence shown here is derived from an EMBL/GenBank/DDBJ whole genome shotgun (WGS) entry which is preliminary data.</text>
</comment>
<name>A0A8H3BBS9_9AGAM</name>
<evidence type="ECO:0000313" key="3">
    <source>
        <dbReference type="Proteomes" id="UP000663840"/>
    </source>
</evidence>
<dbReference type="Proteomes" id="UP000663840">
    <property type="component" value="Unassembled WGS sequence"/>
</dbReference>
<evidence type="ECO:0000313" key="2">
    <source>
        <dbReference type="EMBL" id="CAE6451800.1"/>
    </source>
</evidence>
<dbReference type="AlphaFoldDB" id="A0A8H3BBS9"/>
<accession>A0A8H3BBS9</accession>
<sequence length="278" mass="31488">MPISDFLHRATSSKARSSSTPRSQTQSAAQSSNNSDRDDREHDEQHYIDHRSRSGRTSPMAGPSSASPTSNGFSEEKRALSPETRASTVTIAGEPPAYHRSTIPREDVTYTFVRTSPSAMVLKSEVTGECIYHISHAVDLWNPFVWITTVRRGGHEDGEIVSEFEMGLARRRARVALRGQDDMLVNVVKKAALWGSLNFQFRKKRPLTWTMQKNSTIEASPNTEMALQLSLQQLFSVIWFHRKHHLLYLLRRYSPQTLILRARLLSHLGDTTEKSLTI</sequence>
<proteinExistence type="predicted"/>
<feature type="compositionally biased region" description="Basic and acidic residues" evidence="1">
    <location>
        <begin position="35"/>
        <end position="52"/>
    </location>
</feature>
<dbReference type="EMBL" id="CAJMWR010002965">
    <property type="protein sequence ID" value="CAE6451800.1"/>
    <property type="molecule type" value="Genomic_DNA"/>
</dbReference>
<reference evidence="2" key="1">
    <citation type="submission" date="2021-01" db="EMBL/GenBank/DDBJ databases">
        <authorList>
            <person name="Kaushik A."/>
        </authorList>
    </citation>
    <scope>NUCLEOTIDE SEQUENCE</scope>
    <source>
        <strain evidence="2">AG1-1A</strain>
    </source>
</reference>
<feature type="compositionally biased region" description="Polar residues" evidence="1">
    <location>
        <begin position="64"/>
        <end position="73"/>
    </location>
</feature>